<gene>
    <name evidence="2" type="ORF">OM076_12520</name>
</gene>
<evidence type="ECO:0000256" key="1">
    <source>
        <dbReference type="SAM" id="MobiDB-lite"/>
    </source>
</evidence>
<feature type="region of interest" description="Disordered" evidence="1">
    <location>
        <begin position="61"/>
        <end position="143"/>
    </location>
</feature>
<evidence type="ECO:0000313" key="3">
    <source>
        <dbReference type="Proteomes" id="UP001149140"/>
    </source>
</evidence>
<accession>A0A9X3MRH1</accession>
<protein>
    <submittedName>
        <fullName evidence="2">Uncharacterized protein</fullName>
    </submittedName>
</protein>
<dbReference type="AlphaFoldDB" id="A0A9X3MRH1"/>
<evidence type="ECO:0000313" key="2">
    <source>
        <dbReference type="EMBL" id="MDA0161095.1"/>
    </source>
</evidence>
<keyword evidence="3" id="KW-1185">Reference proteome</keyword>
<proteinExistence type="predicted"/>
<sequence length="179" mass="19264">MSDEDNPKSFEETLRAIADEVTRGLERVQRGEGEDLAREYGIDADRAKRFMDTAGDWLRSQADAFNVGQSESAPAPGQGRSDSRPADTPWTTFPSGAGPDPLDVPSDDQGRALAALDSGRWEVEPGTSALSSRGDGPGPSDALGLVRELRVRDWIDADGEVTQTGHAALQRWLDAAVRD</sequence>
<dbReference type="RefSeq" id="WP_270040268.1">
    <property type="nucleotide sequence ID" value="NZ_JAPDOD010000009.1"/>
</dbReference>
<reference evidence="2" key="1">
    <citation type="submission" date="2022-10" db="EMBL/GenBank/DDBJ databases">
        <title>The WGS of Solirubrobacter ginsenosidimutans DSM 21036.</title>
        <authorList>
            <person name="Jiang Z."/>
        </authorList>
    </citation>
    <scope>NUCLEOTIDE SEQUENCE</scope>
    <source>
        <strain evidence="2">DSM 21036</strain>
    </source>
</reference>
<dbReference type="Proteomes" id="UP001149140">
    <property type="component" value="Unassembled WGS sequence"/>
</dbReference>
<organism evidence="2 3">
    <name type="scientific">Solirubrobacter ginsenosidimutans</name>
    <dbReference type="NCBI Taxonomy" id="490573"/>
    <lineage>
        <taxon>Bacteria</taxon>
        <taxon>Bacillati</taxon>
        <taxon>Actinomycetota</taxon>
        <taxon>Thermoleophilia</taxon>
        <taxon>Solirubrobacterales</taxon>
        <taxon>Solirubrobacteraceae</taxon>
        <taxon>Solirubrobacter</taxon>
    </lineage>
</organism>
<comment type="caution">
    <text evidence="2">The sequence shown here is derived from an EMBL/GenBank/DDBJ whole genome shotgun (WGS) entry which is preliminary data.</text>
</comment>
<name>A0A9X3MRH1_9ACTN</name>
<dbReference type="EMBL" id="JAPDOD010000009">
    <property type="protein sequence ID" value="MDA0161095.1"/>
    <property type="molecule type" value="Genomic_DNA"/>
</dbReference>